<name>A0AA96RD78_9BACL</name>
<dbReference type="InterPro" id="IPR045507">
    <property type="entry name" value="DUF6483"/>
</dbReference>
<dbReference type="InterPro" id="IPR019734">
    <property type="entry name" value="TPR_rpt"/>
</dbReference>
<evidence type="ECO:0000256" key="1">
    <source>
        <dbReference type="PROSITE-ProRule" id="PRU00339"/>
    </source>
</evidence>
<dbReference type="KEGG" id="paun:MJA45_15830"/>
<dbReference type="Pfam" id="PF20092">
    <property type="entry name" value="DUF6483"/>
    <property type="match status" value="1"/>
</dbReference>
<sequence>MYQRDYILRMIEQITTAIATISGLRKEQKQQQAFDLLEELLNRHFRLNSKLLTSLSERDIIGILQKDGVVESEKVLILAAMLKEEGDLYESLGEQDQAYLRHLKGLQLGLAASENNVETSALDYHADIQALIDRLRTYELPPQMKARLFVYYEKAGQYDQAENLLYELLPLNPEQMREIGIRFYENLLLKSPEEREAGGLPGEEVEEGLTDWLQKTAGVESV</sequence>
<gene>
    <name evidence="2" type="ORF">MJA45_15830</name>
</gene>
<reference evidence="2 3" key="1">
    <citation type="submission" date="2022-02" db="EMBL/GenBank/DDBJ databases">
        <title>Paenibacillus sp. MBLB1776 Whole Genome Shotgun Sequencing.</title>
        <authorList>
            <person name="Hwang C.Y."/>
            <person name="Cho E.-S."/>
            <person name="Seo M.-J."/>
        </authorList>
    </citation>
    <scope>NUCLEOTIDE SEQUENCE [LARGE SCALE GENOMIC DNA]</scope>
    <source>
        <strain evidence="2 3">MBLB1776</strain>
    </source>
</reference>
<dbReference type="PROSITE" id="PS50005">
    <property type="entry name" value="TPR"/>
    <property type="match status" value="1"/>
</dbReference>
<dbReference type="AlphaFoldDB" id="A0AA96RD78"/>
<proteinExistence type="predicted"/>
<dbReference type="EMBL" id="CP130318">
    <property type="protein sequence ID" value="WNQ09116.1"/>
    <property type="molecule type" value="Genomic_DNA"/>
</dbReference>
<dbReference type="RefSeq" id="WP_315602884.1">
    <property type="nucleotide sequence ID" value="NZ_CP130318.1"/>
</dbReference>
<protein>
    <submittedName>
        <fullName evidence="2">DUF6483 family protein</fullName>
    </submittedName>
</protein>
<organism evidence="2 3">
    <name type="scientific">Paenibacillus aurantius</name>
    <dbReference type="NCBI Taxonomy" id="2918900"/>
    <lineage>
        <taxon>Bacteria</taxon>
        <taxon>Bacillati</taxon>
        <taxon>Bacillota</taxon>
        <taxon>Bacilli</taxon>
        <taxon>Bacillales</taxon>
        <taxon>Paenibacillaceae</taxon>
        <taxon>Paenibacillus</taxon>
    </lineage>
</organism>
<keyword evidence="1" id="KW-0802">TPR repeat</keyword>
<dbReference type="Proteomes" id="UP001305702">
    <property type="component" value="Chromosome"/>
</dbReference>
<keyword evidence="3" id="KW-1185">Reference proteome</keyword>
<evidence type="ECO:0000313" key="2">
    <source>
        <dbReference type="EMBL" id="WNQ09116.1"/>
    </source>
</evidence>
<feature type="repeat" description="TPR" evidence="1">
    <location>
        <begin position="142"/>
        <end position="175"/>
    </location>
</feature>
<evidence type="ECO:0000313" key="3">
    <source>
        <dbReference type="Proteomes" id="UP001305702"/>
    </source>
</evidence>
<accession>A0AA96RD78</accession>